<dbReference type="AlphaFoldDB" id="C6WVQ0"/>
<dbReference type="STRING" id="583345.Mmol_1091"/>
<reference evidence="1 2" key="2">
    <citation type="journal article" date="2011" name="J. Bacteriol.">
        <title>Genomes of three methylotrophs from a single niche uncover genetic and metabolic divergence of Methylophilaceae.</title>
        <authorList>
            <person name="Lapidus A."/>
            <person name="Clum A."/>
            <person name="Labutti K."/>
            <person name="Kaluzhnaya M.G."/>
            <person name="Lim S."/>
            <person name="Beck D.A."/>
            <person name="Glavina Del Rio T."/>
            <person name="Nolan M."/>
            <person name="Mavromatis K."/>
            <person name="Huntemann M."/>
            <person name="Lucas S."/>
            <person name="Lidstrom M.E."/>
            <person name="Ivanova N."/>
            <person name="Chistoserdova L."/>
        </authorList>
    </citation>
    <scope>NUCLEOTIDE SEQUENCE [LARGE SCALE GENOMIC DNA]</scope>
    <source>
        <strain evidence="2">JLW8 / ATCC BAA-1282 / DSM 17540</strain>
    </source>
</reference>
<dbReference type="Pfam" id="PF11231">
    <property type="entry name" value="DUF3034"/>
    <property type="match status" value="1"/>
</dbReference>
<evidence type="ECO:0000313" key="2">
    <source>
        <dbReference type="Proteomes" id="UP000002742"/>
    </source>
</evidence>
<evidence type="ECO:0000313" key="1">
    <source>
        <dbReference type="EMBL" id="ACT47999.1"/>
    </source>
</evidence>
<organism evidence="1 2">
    <name type="scientific">Methylotenera mobilis (strain JLW8 / ATCC BAA-1282 / DSM 17540)</name>
    <dbReference type="NCBI Taxonomy" id="583345"/>
    <lineage>
        <taxon>Bacteria</taxon>
        <taxon>Pseudomonadati</taxon>
        <taxon>Pseudomonadota</taxon>
        <taxon>Betaproteobacteria</taxon>
        <taxon>Nitrosomonadales</taxon>
        <taxon>Methylophilaceae</taxon>
        <taxon>Methylotenera</taxon>
    </lineage>
</organism>
<dbReference type="EMBL" id="CP001672">
    <property type="protein sequence ID" value="ACT47999.1"/>
    <property type="molecule type" value="Genomic_DNA"/>
</dbReference>
<evidence type="ECO:0008006" key="3">
    <source>
        <dbReference type="Google" id="ProtNLM"/>
    </source>
</evidence>
<dbReference type="InterPro" id="IPR021393">
    <property type="entry name" value="DUF3034"/>
</dbReference>
<dbReference type="eggNOG" id="ENOG502Z9AA">
    <property type="taxonomic scope" value="Bacteria"/>
</dbReference>
<name>C6WVQ0_METML</name>
<protein>
    <recommendedName>
        <fullName evidence="3">DUF3034 domain-containing protein</fullName>
    </recommendedName>
</protein>
<proteinExistence type="predicted"/>
<keyword evidence="2" id="KW-1185">Reference proteome</keyword>
<accession>C6WVQ0</accession>
<dbReference type="KEGG" id="mmb:Mmol_1091"/>
<dbReference type="HOGENOM" id="CLU_070026_0_0_4"/>
<reference evidence="2" key="1">
    <citation type="submission" date="2009-07" db="EMBL/GenBank/DDBJ databases">
        <title>Complete sequence of Methylotenera mobilis JLW8.</title>
        <authorList>
            <consortium name="US DOE Joint Genome Institute"/>
            <person name="Lucas S."/>
            <person name="Copeland A."/>
            <person name="Lapidus A."/>
            <person name="Glavina del Rio T."/>
            <person name="Tice H."/>
            <person name="Bruce D."/>
            <person name="Goodwin L."/>
            <person name="Pitluck S."/>
            <person name="LaButti K.M."/>
            <person name="Clum A."/>
            <person name="Larimer F."/>
            <person name="Land M."/>
            <person name="Hauser L."/>
            <person name="Kyrpides N."/>
            <person name="Mikhailova N."/>
            <person name="Kayluzhnaya M."/>
            <person name="Chistoserdova L."/>
        </authorList>
    </citation>
    <scope>NUCLEOTIDE SEQUENCE [LARGE SCALE GENOMIC DNA]</scope>
    <source>
        <strain evidence="2">JLW8 / ATCC BAA-1282 / DSM 17540</strain>
    </source>
</reference>
<dbReference type="Proteomes" id="UP000002742">
    <property type="component" value="Chromosome"/>
</dbReference>
<sequence>MLLPPSSRKQLITWSLNIVAISALSYTDTLLAGDRLLATGGVMQIEGAGGGGLTPWALISGYGTDKQIGGSAFYTEAKTSGDFEISSGGVSIGLYNRLEVSLSQQKLGLSDTVPGESIRVDTLGVKLRLFGDAVYDQDKWLPQVAIGAQIKHNEDFNYIPKALGAKHQTGVDLYLSATKLYLDAIFGRNLLLNGTLQATKANQFGFLGFGGDNRDHYQIQPAASVAVMLTDQLLLGTEYRYKPDNLGVYKEQNAHDIFLAWFPVKNISLTAAYLDLGNIANKANQSGWYLSGQISY</sequence>
<gene>
    <name evidence="1" type="ordered locus">Mmol_1091</name>
</gene>